<dbReference type="RefSeq" id="WP_085516147.1">
    <property type="nucleotide sequence ID" value="NZ_FXAW01000002.1"/>
</dbReference>
<dbReference type="Pfam" id="PF19788">
    <property type="entry name" value="DUF6272"/>
    <property type="match status" value="1"/>
</dbReference>
<sequence length="202" mass="23079">MIDNINENKMDLNVNFIKSVLSLFSEMQGNGISLVYLGEFNHEITKMFTSMAESDMERKKEDRYVKKRVYHVMVETLQNMNKHSDEITDAQIGNGLFVIGNKEDIYYVITSNKVARDKVDDLRSAIDEVNAATADELKQMYMQQIKHGKLSDKGGAGLGLIDIARKTGEKLVYKFLPIDEEFDLFILKVEINADKIKDVKSK</sequence>
<name>A0A1X7J1I9_9BACT</name>
<accession>A0A1X7J1I9</accession>
<proteinExistence type="predicted"/>
<reference evidence="2" key="1">
    <citation type="submission" date="2017-04" db="EMBL/GenBank/DDBJ databases">
        <authorList>
            <person name="Varghese N."/>
            <person name="Submissions S."/>
        </authorList>
    </citation>
    <scope>NUCLEOTIDE SEQUENCE [LARGE SCALE GENOMIC DNA]</scope>
    <source>
        <strain evidence="2">DSM 4125</strain>
    </source>
</reference>
<dbReference type="OrthoDB" id="1117715at2"/>
<dbReference type="NCBIfam" id="NF038262">
    <property type="entry name" value="SiaB_fam_kinase"/>
    <property type="match status" value="1"/>
</dbReference>
<dbReference type="InterPro" id="IPR046239">
    <property type="entry name" value="DUF6272"/>
</dbReference>
<protein>
    <submittedName>
        <fullName evidence="1">Uncharacterized protein</fullName>
    </submittedName>
</protein>
<evidence type="ECO:0000313" key="1">
    <source>
        <dbReference type="EMBL" id="SMG21326.1"/>
    </source>
</evidence>
<evidence type="ECO:0000313" key="2">
    <source>
        <dbReference type="Proteomes" id="UP000193804"/>
    </source>
</evidence>
<organism evidence="1 2">
    <name type="scientific">Marivirga sericea</name>
    <dbReference type="NCBI Taxonomy" id="1028"/>
    <lineage>
        <taxon>Bacteria</taxon>
        <taxon>Pseudomonadati</taxon>
        <taxon>Bacteroidota</taxon>
        <taxon>Cytophagia</taxon>
        <taxon>Cytophagales</taxon>
        <taxon>Marivirgaceae</taxon>
        <taxon>Marivirga</taxon>
    </lineage>
</organism>
<dbReference type="EMBL" id="FXAW01000002">
    <property type="protein sequence ID" value="SMG21326.1"/>
    <property type="molecule type" value="Genomic_DNA"/>
</dbReference>
<dbReference type="AlphaFoldDB" id="A0A1X7J1I9"/>
<gene>
    <name evidence="1" type="ORF">SAMN05661096_01175</name>
</gene>
<dbReference type="Proteomes" id="UP000193804">
    <property type="component" value="Unassembled WGS sequence"/>
</dbReference>
<dbReference type="STRING" id="1028.SAMN05661096_01175"/>
<keyword evidence="2" id="KW-1185">Reference proteome</keyword>